<proteinExistence type="predicted"/>
<evidence type="ECO:0008006" key="3">
    <source>
        <dbReference type="Google" id="ProtNLM"/>
    </source>
</evidence>
<sequence>MKMKLDILESSKKMESIVFPNRLYYRPSAFPTVVNEIRATKVVLVSHLHLREQKEYVSDICKERGIEVYSVDVPDSPPTRPSIEQLKEALDLVRPETIICVGSVHASYHCAAAFQDGIRPEFVYVASDNRPIPVMLGYYMYMGKTVHSDRACPDFVVLDSVITDISVDAIQLCINLAESKSKLLGSLTEPVKRIGKELLGTVKLDCPEWREKATNLVGTLMLSRPEVGRFIRQIKIGF</sequence>
<protein>
    <recommendedName>
        <fullName evidence="3">Giardia trophozoite antigen GTA-2</fullName>
    </recommendedName>
</protein>
<evidence type="ECO:0000313" key="1">
    <source>
        <dbReference type="EMBL" id="ESU38033.1"/>
    </source>
</evidence>
<dbReference type="VEuPathDB" id="GiardiaDB:GL50803_0015427"/>
<accession>V6TGH0</accession>
<name>V6TGH0_GIAIN</name>
<organism evidence="1 2">
    <name type="scientific">Giardia intestinalis</name>
    <name type="common">Giardia lamblia</name>
    <dbReference type="NCBI Taxonomy" id="5741"/>
    <lineage>
        <taxon>Eukaryota</taxon>
        <taxon>Metamonada</taxon>
        <taxon>Diplomonadida</taxon>
        <taxon>Hexamitidae</taxon>
        <taxon>Giardiinae</taxon>
        <taxon>Giardia</taxon>
    </lineage>
</organism>
<dbReference type="VEuPathDB" id="GiardiaDB:DHA2_15427"/>
<dbReference type="Proteomes" id="UP000018320">
    <property type="component" value="Unassembled WGS sequence"/>
</dbReference>
<gene>
    <name evidence="1" type="ORF">DHA2_15427</name>
</gene>
<dbReference type="EMBL" id="AHGT01000018">
    <property type="protein sequence ID" value="ESU38033.1"/>
    <property type="molecule type" value="Genomic_DNA"/>
</dbReference>
<dbReference type="VEuPathDB" id="GiardiaDB:GL50581_4027"/>
<reference evidence="1 2" key="2">
    <citation type="journal article" date="2013" name="Genome Biol. Evol.">
        <title>Genome sequencing of Giardia lamblia genotypes A2 and B isolates (DH and GS) and comparative analysis with the genomes of genotypes A1 and E (WB and Pig).</title>
        <authorList>
            <person name="Adam R.D."/>
            <person name="Dahlstrom E.W."/>
            <person name="Martens C.A."/>
            <person name="Bruno D.P."/>
            <person name="Barbian K.D."/>
            <person name="Ricklefs S.M."/>
            <person name="Hernandez M.M."/>
            <person name="Narla N.P."/>
            <person name="Patel R.B."/>
            <person name="Porcella S.F."/>
            <person name="Nash T.E."/>
        </authorList>
    </citation>
    <scope>NUCLEOTIDE SEQUENCE [LARGE SCALE GENOMIC DNA]</scope>
    <source>
        <strain evidence="1 2">DH</strain>
    </source>
</reference>
<dbReference type="VEuPathDB" id="GiardiaDB:QR46_1338"/>
<comment type="caution">
    <text evidence="1">The sequence shown here is derived from an EMBL/GenBank/DDBJ whole genome shotgun (WGS) entry which is preliminary data.</text>
</comment>
<evidence type="ECO:0000313" key="2">
    <source>
        <dbReference type="Proteomes" id="UP000018320"/>
    </source>
</evidence>
<reference evidence="2" key="1">
    <citation type="submission" date="2012-02" db="EMBL/GenBank/DDBJ databases">
        <title>Genome sequencing of Giardia lamblia Genotypes A2 and B isolates (DH and GS) and comparative analysis with the genomes of Genotypes A1 and E (WB and Pig).</title>
        <authorList>
            <person name="Adam R."/>
            <person name="Dahlstrom E."/>
            <person name="Martens C."/>
            <person name="Bruno D."/>
            <person name="Barbian K."/>
            <person name="Porcella S.F."/>
            <person name="Nash T."/>
        </authorList>
    </citation>
    <scope>NUCLEOTIDE SEQUENCE</scope>
    <source>
        <strain evidence="2">DH</strain>
    </source>
</reference>
<dbReference type="AlphaFoldDB" id="V6TGH0"/>